<dbReference type="PANTHER" id="PTHR15189:SF7">
    <property type="entry name" value="BRISC AND BRCA1-A COMPLEX MEMBER 2"/>
    <property type="match status" value="1"/>
</dbReference>
<evidence type="ECO:0000256" key="16">
    <source>
        <dbReference type="ARBA" id="ARBA00032491"/>
    </source>
</evidence>
<dbReference type="GO" id="GO:0006302">
    <property type="term" value="P:double-strand break repair"/>
    <property type="evidence" value="ECO:0007669"/>
    <property type="project" value="TreeGrafter"/>
</dbReference>
<evidence type="ECO:0000256" key="12">
    <source>
        <dbReference type="ARBA" id="ARBA00023204"/>
    </source>
</evidence>
<dbReference type="GO" id="GO:0051301">
    <property type="term" value="P:cell division"/>
    <property type="evidence" value="ECO:0007669"/>
    <property type="project" value="UniProtKB-KW"/>
</dbReference>
<sequence length="426" mass="48716">MSVEPPLPQPIAAQLNHLLTYSPLSVKVERVWSGSKNARYSDRLTLSIPFCLDYIKWDVIYNALHPSLAPDVVFSLEDDDFDPLGDIAREGEMRLSKSSLCDWNGKDPSKLMALVHELRDLYTHYQRRRVGEIDDARLKFELNTMLSREGIEVCMVPSPDRPEEVKFSVRLIDTDLNKLVTSCNWKHQQKIYLQVIFPVSRSYSSAPAAPRIKLVSTPELKSLFSIEDVKLPQWLDGMCMAEYLPVIEDHLKVQVEYRFCHILNATFVSKLVLLKVVEAIASIGARRRFIEALAPLFGRPLEVDPVFCRRATVLCGSGAFTFLVHFSIPTQFPKQQPILVMQSSQSLIDELVSSSMEYHEDEDGCHLFVKSENHFNSQSLPISSPPVNEYPWSPRWEPAEMAERIFEFVVDECLDFKKFCIDSSPK</sequence>
<keyword evidence="4" id="KW-0963">Cytoplasm</keyword>
<evidence type="ECO:0000256" key="4">
    <source>
        <dbReference type="ARBA" id="ARBA00022490"/>
    </source>
</evidence>
<gene>
    <name evidence="18" type="ORF">ZIOFF_019362</name>
</gene>
<keyword evidence="19" id="KW-1185">Reference proteome</keyword>
<proteinExistence type="inferred from homology"/>
<keyword evidence="11" id="KW-0156">Chromatin regulator</keyword>
<keyword evidence="13" id="KW-0539">Nucleus</keyword>
<accession>A0A8J5LMV4</accession>
<keyword evidence="7" id="KW-0677">Repeat</keyword>
<evidence type="ECO:0000313" key="19">
    <source>
        <dbReference type="Proteomes" id="UP000734854"/>
    </source>
</evidence>
<evidence type="ECO:0000256" key="7">
    <source>
        <dbReference type="ARBA" id="ARBA00022737"/>
    </source>
</evidence>
<evidence type="ECO:0000256" key="5">
    <source>
        <dbReference type="ARBA" id="ARBA00022618"/>
    </source>
</evidence>
<protein>
    <recommendedName>
        <fullName evidence="3">BRISC and BRCA1-A complex member 2</fullName>
    </recommendedName>
    <alternativeName>
        <fullName evidence="16">BRCA1-A complex subunit BRE</fullName>
    </alternativeName>
    <alternativeName>
        <fullName evidence="17">BRCA1/BRCA2-containing complex subunit 45</fullName>
    </alternativeName>
</protein>
<keyword evidence="8" id="KW-0227">DNA damage</keyword>
<keyword evidence="5" id="KW-0132">Cell division</keyword>
<evidence type="ECO:0000256" key="17">
    <source>
        <dbReference type="ARBA" id="ARBA00032630"/>
    </source>
</evidence>
<dbReference type="Pfam" id="PF06113">
    <property type="entry name" value="BRE"/>
    <property type="match status" value="1"/>
</dbReference>
<keyword evidence="6" id="KW-0053">Apoptosis</keyword>
<dbReference type="GO" id="GO:0070552">
    <property type="term" value="C:BRISC complex"/>
    <property type="evidence" value="ECO:0007669"/>
    <property type="project" value="InterPro"/>
</dbReference>
<evidence type="ECO:0000256" key="1">
    <source>
        <dbReference type="ARBA" id="ARBA00004123"/>
    </source>
</evidence>
<comment type="subcellular location">
    <subcellularLocation>
        <location evidence="2">Cytoplasm</location>
    </subcellularLocation>
    <subcellularLocation>
        <location evidence="1">Nucleus</location>
    </subcellularLocation>
</comment>
<keyword evidence="12" id="KW-0234">DNA repair</keyword>
<evidence type="ECO:0000256" key="2">
    <source>
        <dbReference type="ARBA" id="ARBA00004496"/>
    </source>
</evidence>
<dbReference type="EMBL" id="JACMSC010000005">
    <property type="protein sequence ID" value="KAG6522224.1"/>
    <property type="molecule type" value="Genomic_DNA"/>
</dbReference>
<keyword evidence="14" id="KW-0131">Cell cycle</keyword>
<dbReference type="InterPro" id="IPR010358">
    <property type="entry name" value="BRE"/>
</dbReference>
<evidence type="ECO:0000256" key="9">
    <source>
        <dbReference type="ARBA" id="ARBA00022776"/>
    </source>
</evidence>
<evidence type="ECO:0000256" key="6">
    <source>
        <dbReference type="ARBA" id="ARBA00022703"/>
    </source>
</evidence>
<keyword evidence="9" id="KW-0498">Mitosis</keyword>
<organism evidence="18 19">
    <name type="scientific">Zingiber officinale</name>
    <name type="common">Ginger</name>
    <name type="synonym">Amomum zingiber</name>
    <dbReference type="NCBI Taxonomy" id="94328"/>
    <lineage>
        <taxon>Eukaryota</taxon>
        <taxon>Viridiplantae</taxon>
        <taxon>Streptophyta</taxon>
        <taxon>Embryophyta</taxon>
        <taxon>Tracheophyta</taxon>
        <taxon>Spermatophyta</taxon>
        <taxon>Magnoliopsida</taxon>
        <taxon>Liliopsida</taxon>
        <taxon>Zingiberales</taxon>
        <taxon>Zingiberaceae</taxon>
        <taxon>Zingiber</taxon>
    </lineage>
</organism>
<evidence type="ECO:0000256" key="13">
    <source>
        <dbReference type="ARBA" id="ARBA00023242"/>
    </source>
</evidence>
<name>A0A8J5LMV4_ZINOF</name>
<evidence type="ECO:0000256" key="15">
    <source>
        <dbReference type="ARBA" id="ARBA00025766"/>
    </source>
</evidence>
<evidence type="ECO:0000313" key="18">
    <source>
        <dbReference type="EMBL" id="KAG6522224.1"/>
    </source>
</evidence>
<evidence type="ECO:0000256" key="3">
    <source>
        <dbReference type="ARBA" id="ARBA00019438"/>
    </source>
</evidence>
<keyword evidence="10" id="KW-0833">Ubl conjugation pathway</keyword>
<dbReference type="GO" id="GO:0006325">
    <property type="term" value="P:chromatin organization"/>
    <property type="evidence" value="ECO:0007669"/>
    <property type="project" value="UniProtKB-KW"/>
</dbReference>
<dbReference type="Proteomes" id="UP000734854">
    <property type="component" value="Unassembled WGS sequence"/>
</dbReference>
<dbReference type="PANTHER" id="PTHR15189">
    <property type="entry name" value="BRISC AND BRCA1-A COMPLEX MEMBER 2"/>
    <property type="match status" value="1"/>
</dbReference>
<evidence type="ECO:0000256" key="14">
    <source>
        <dbReference type="ARBA" id="ARBA00023306"/>
    </source>
</evidence>
<comment type="similarity">
    <text evidence="15">Belongs to the BABAM2 family.</text>
</comment>
<dbReference type="GO" id="GO:0005737">
    <property type="term" value="C:cytoplasm"/>
    <property type="evidence" value="ECO:0007669"/>
    <property type="project" value="UniProtKB-SubCell"/>
</dbReference>
<dbReference type="AlphaFoldDB" id="A0A8J5LMV4"/>
<evidence type="ECO:0000256" key="11">
    <source>
        <dbReference type="ARBA" id="ARBA00022853"/>
    </source>
</evidence>
<evidence type="ECO:0000256" key="10">
    <source>
        <dbReference type="ARBA" id="ARBA00022786"/>
    </source>
</evidence>
<comment type="caution">
    <text evidence="18">The sequence shown here is derived from an EMBL/GenBank/DDBJ whole genome shotgun (WGS) entry which is preliminary data.</text>
</comment>
<evidence type="ECO:0000256" key="8">
    <source>
        <dbReference type="ARBA" id="ARBA00022763"/>
    </source>
</evidence>
<reference evidence="18 19" key="1">
    <citation type="submission" date="2020-08" db="EMBL/GenBank/DDBJ databases">
        <title>Plant Genome Project.</title>
        <authorList>
            <person name="Zhang R.-G."/>
        </authorList>
    </citation>
    <scope>NUCLEOTIDE SEQUENCE [LARGE SCALE GENOMIC DNA]</scope>
    <source>
        <tissue evidence="18">Rhizome</tissue>
    </source>
</reference>